<dbReference type="EMBL" id="AVFE01000056">
    <property type="protein sequence ID" value="ETD03846.1"/>
    <property type="molecule type" value="Genomic_DNA"/>
</dbReference>
<evidence type="ECO:0000313" key="2">
    <source>
        <dbReference type="Proteomes" id="UP000018692"/>
    </source>
</evidence>
<evidence type="ECO:0000313" key="1">
    <source>
        <dbReference type="EMBL" id="ETD03846.1"/>
    </source>
</evidence>
<sequence length="30" mass="3382">MLILKKEGIFVASGMKPYPLFKENIEKGSL</sequence>
<organism evidence="1 2">
    <name type="scientific">Lactococcus garvieae TRF1</name>
    <dbReference type="NCBI Taxonomy" id="1380772"/>
    <lineage>
        <taxon>Bacteria</taxon>
        <taxon>Bacillati</taxon>
        <taxon>Bacillota</taxon>
        <taxon>Bacilli</taxon>
        <taxon>Lactobacillales</taxon>
        <taxon>Streptococcaceae</taxon>
        <taxon>Lactococcus</taxon>
    </lineage>
</organism>
<comment type="caution">
    <text evidence="1">The sequence shown here is derived from an EMBL/GenBank/DDBJ whole genome shotgun (WGS) entry which is preliminary data.</text>
</comment>
<gene>
    <name evidence="1" type="ORF">N568_0111150</name>
</gene>
<accession>V8ANU8</accession>
<reference evidence="1 2" key="1">
    <citation type="submission" date="2013-07" db="EMBL/GenBank/DDBJ databases">
        <title>Isolation of Lactococcus garvieae strain TRF1 from the fecal material of a timber rattlesnake.</title>
        <authorList>
            <person name="McLaughlin R.W."/>
            <person name="Cochran P.A."/>
            <person name="Dowd S.E."/>
        </authorList>
    </citation>
    <scope>NUCLEOTIDE SEQUENCE [LARGE SCALE GENOMIC DNA]</scope>
    <source>
        <strain evidence="1 2">TRF1</strain>
    </source>
</reference>
<name>V8ANU8_9LACT</name>
<protein>
    <submittedName>
        <fullName evidence="1">Uncharacterized protein</fullName>
    </submittedName>
</protein>
<dbReference type="AlphaFoldDB" id="V8ANU8"/>
<proteinExistence type="predicted"/>
<dbReference type="Proteomes" id="UP000018692">
    <property type="component" value="Unassembled WGS sequence"/>
</dbReference>